<feature type="compositionally biased region" description="Low complexity" evidence="1">
    <location>
        <begin position="63"/>
        <end position="81"/>
    </location>
</feature>
<feature type="region of interest" description="Disordered" evidence="1">
    <location>
        <begin position="63"/>
        <end position="151"/>
    </location>
</feature>
<gene>
    <name evidence="2" type="ORF">B0H16DRAFT_891968</name>
</gene>
<proteinExistence type="predicted"/>
<name>A0AAD7IUV8_9AGAR</name>
<accession>A0AAD7IUV8</accession>
<evidence type="ECO:0000313" key="2">
    <source>
        <dbReference type="EMBL" id="KAJ7749165.1"/>
    </source>
</evidence>
<reference evidence="2" key="1">
    <citation type="submission" date="2023-03" db="EMBL/GenBank/DDBJ databases">
        <title>Massive genome expansion in bonnet fungi (Mycena s.s.) driven by repeated elements and novel gene families across ecological guilds.</title>
        <authorList>
            <consortium name="Lawrence Berkeley National Laboratory"/>
            <person name="Harder C.B."/>
            <person name="Miyauchi S."/>
            <person name="Viragh M."/>
            <person name="Kuo A."/>
            <person name="Thoen E."/>
            <person name="Andreopoulos B."/>
            <person name="Lu D."/>
            <person name="Skrede I."/>
            <person name="Drula E."/>
            <person name="Henrissat B."/>
            <person name="Morin E."/>
            <person name="Kohler A."/>
            <person name="Barry K."/>
            <person name="LaButti K."/>
            <person name="Morin E."/>
            <person name="Salamov A."/>
            <person name="Lipzen A."/>
            <person name="Mereny Z."/>
            <person name="Hegedus B."/>
            <person name="Baldrian P."/>
            <person name="Stursova M."/>
            <person name="Weitz H."/>
            <person name="Taylor A."/>
            <person name="Grigoriev I.V."/>
            <person name="Nagy L.G."/>
            <person name="Martin F."/>
            <person name="Kauserud H."/>
        </authorList>
    </citation>
    <scope>NUCLEOTIDE SEQUENCE</scope>
    <source>
        <strain evidence="2">CBHHK182m</strain>
    </source>
</reference>
<feature type="compositionally biased region" description="Polar residues" evidence="1">
    <location>
        <begin position="108"/>
        <end position="127"/>
    </location>
</feature>
<evidence type="ECO:0000256" key="1">
    <source>
        <dbReference type="SAM" id="MobiDB-lite"/>
    </source>
</evidence>
<keyword evidence="3" id="KW-1185">Reference proteome</keyword>
<evidence type="ECO:0000313" key="3">
    <source>
        <dbReference type="Proteomes" id="UP001215598"/>
    </source>
</evidence>
<sequence>MGTLVAQPNNNDLDAAFKDHLLAVLSLHDAPRAAAAPIPRYSGPTDWQTEAILRKVEALLRDSSTSSGAAAITTPTPKATIMNGMGSASGKRPPTPVLSGLPPVPQNILHSNGATTNGRGSPNSEASYNDVDSADTRLHSPPLPLRTTAHP</sequence>
<protein>
    <submittedName>
        <fullName evidence="2">Uncharacterized protein</fullName>
    </submittedName>
</protein>
<comment type="caution">
    <text evidence="2">The sequence shown here is derived from an EMBL/GenBank/DDBJ whole genome shotgun (WGS) entry which is preliminary data.</text>
</comment>
<dbReference type="EMBL" id="JARKIB010000070">
    <property type="protein sequence ID" value="KAJ7749165.1"/>
    <property type="molecule type" value="Genomic_DNA"/>
</dbReference>
<dbReference type="Proteomes" id="UP001215598">
    <property type="component" value="Unassembled WGS sequence"/>
</dbReference>
<dbReference type="AlphaFoldDB" id="A0AAD7IUV8"/>
<organism evidence="2 3">
    <name type="scientific">Mycena metata</name>
    <dbReference type="NCBI Taxonomy" id="1033252"/>
    <lineage>
        <taxon>Eukaryota</taxon>
        <taxon>Fungi</taxon>
        <taxon>Dikarya</taxon>
        <taxon>Basidiomycota</taxon>
        <taxon>Agaricomycotina</taxon>
        <taxon>Agaricomycetes</taxon>
        <taxon>Agaricomycetidae</taxon>
        <taxon>Agaricales</taxon>
        <taxon>Marasmiineae</taxon>
        <taxon>Mycenaceae</taxon>
        <taxon>Mycena</taxon>
    </lineage>
</organism>